<protein>
    <submittedName>
        <fullName evidence="2">Carbohydrate-binding family 9-like protein</fullName>
    </submittedName>
</protein>
<gene>
    <name evidence="2" type="ORF">JQM67_00360</name>
</gene>
<organism evidence="2 3">
    <name type="scientific">Anaeromassilibacillus senegalensis</name>
    <dbReference type="NCBI Taxonomy" id="1673717"/>
    <lineage>
        <taxon>Bacteria</taxon>
        <taxon>Bacillati</taxon>
        <taxon>Bacillota</taxon>
        <taxon>Clostridia</taxon>
        <taxon>Eubacteriales</taxon>
        <taxon>Acutalibacteraceae</taxon>
        <taxon>Anaeromassilibacillus</taxon>
    </lineage>
</organism>
<evidence type="ECO:0000259" key="1">
    <source>
        <dbReference type="Pfam" id="PF16011"/>
    </source>
</evidence>
<dbReference type="CDD" id="cd09620">
    <property type="entry name" value="CBM9_like_3"/>
    <property type="match status" value="1"/>
</dbReference>
<accession>A0ABS9CLG0</accession>
<feature type="domain" description="Carbohydrate-binding" evidence="1">
    <location>
        <begin position="21"/>
        <end position="198"/>
    </location>
</feature>
<proteinExistence type="predicted"/>
<evidence type="ECO:0000313" key="3">
    <source>
        <dbReference type="Proteomes" id="UP001299220"/>
    </source>
</evidence>
<dbReference type="Gene3D" id="2.60.40.1190">
    <property type="match status" value="1"/>
</dbReference>
<dbReference type="SUPFAM" id="SSF49344">
    <property type="entry name" value="CBD9-like"/>
    <property type="match status" value="1"/>
</dbReference>
<reference evidence="2 3" key="1">
    <citation type="submission" date="2020-12" db="EMBL/GenBank/DDBJ databases">
        <title>Whole genome sequences of gut porcine anaerobes.</title>
        <authorList>
            <person name="Kubasova T."/>
            <person name="Jahodarova E."/>
            <person name="Rychlik I."/>
        </authorList>
    </citation>
    <scope>NUCLEOTIDE SEQUENCE [LARGE SCALE GENOMIC DNA]</scope>
    <source>
        <strain evidence="2 3">An867</strain>
    </source>
</reference>
<keyword evidence="3" id="KW-1185">Reference proteome</keyword>
<dbReference type="EMBL" id="JAFBIT010000001">
    <property type="protein sequence ID" value="MCF2651062.1"/>
    <property type="molecule type" value="Genomic_DNA"/>
</dbReference>
<dbReference type="Proteomes" id="UP001299220">
    <property type="component" value="Unassembled WGS sequence"/>
</dbReference>
<name>A0ABS9CLG0_9FIRM</name>
<evidence type="ECO:0000313" key="2">
    <source>
        <dbReference type="EMBL" id="MCF2651062.1"/>
    </source>
</evidence>
<dbReference type="Pfam" id="PF16011">
    <property type="entry name" value="CBM9_2"/>
    <property type="match status" value="1"/>
</dbReference>
<sequence length="200" mass="23341">MKNYVIQRVSGTPDWSGIPALAVDEVPWTGETDIRMIQQIGYDENALYIHQRAWEKDIRAEHTSLLSSVCEDSCMEFFFSPEPADGRYFNFEFNLNGCMFLGFGHGRSDSIRLIPGDHKTLFHVRTERLSDGWEIYYEIPLAFLHVFYPDYTLEPGRVIRANCYKCGDKTVREHYMMWNPTTSDTPDFHRPQDFGEMEMA</sequence>
<dbReference type="RefSeq" id="WP_235322007.1">
    <property type="nucleotide sequence ID" value="NZ_JAFBIT010000001.1"/>
</dbReference>
<comment type="caution">
    <text evidence="2">The sequence shown here is derived from an EMBL/GenBank/DDBJ whole genome shotgun (WGS) entry which is preliminary data.</text>
</comment>
<dbReference type="InterPro" id="IPR010502">
    <property type="entry name" value="Carb-bd_dom_fam9"/>
</dbReference>